<keyword evidence="4" id="KW-1185">Reference proteome</keyword>
<name>A0A453PNI8_AEGTS</name>
<evidence type="ECO:0000313" key="3">
    <source>
        <dbReference type="EnsemblPlants" id="AET6Gv20792800.1"/>
    </source>
</evidence>
<reference evidence="4" key="2">
    <citation type="journal article" date="2017" name="Nat. Plants">
        <title>The Aegilops tauschii genome reveals multiple impacts of transposons.</title>
        <authorList>
            <person name="Zhao G."/>
            <person name="Zou C."/>
            <person name="Li K."/>
            <person name="Wang K."/>
            <person name="Li T."/>
            <person name="Gao L."/>
            <person name="Zhang X."/>
            <person name="Wang H."/>
            <person name="Yang Z."/>
            <person name="Liu X."/>
            <person name="Jiang W."/>
            <person name="Mao L."/>
            <person name="Kong X."/>
            <person name="Jiao Y."/>
            <person name="Jia J."/>
        </authorList>
    </citation>
    <scope>NUCLEOTIDE SEQUENCE [LARGE SCALE GENOMIC DNA]</scope>
    <source>
        <strain evidence="4">cv. AL8/78</strain>
    </source>
</reference>
<feature type="region of interest" description="Disordered" evidence="1">
    <location>
        <begin position="41"/>
        <end position="107"/>
    </location>
</feature>
<protein>
    <submittedName>
        <fullName evidence="3">Uncharacterized protein</fullName>
    </submittedName>
</protein>
<feature type="transmembrane region" description="Helical" evidence="2">
    <location>
        <begin position="289"/>
        <end position="312"/>
    </location>
</feature>
<evidence type="ECO:0000256" key="1">
    <source>
        <dbReference type="SAM" id="MobiDB-lite"/>
    </source>
</evidence>
<evidence type="ECO:0000256" key="2">
    <source>
        <dbReference type="SAM" id="Phobius"/>
    </source>
</evidence>
<dbReference type="AlphaFoldDB" id="A0A453PNI8"/>
<reference evidence="3" key="5">
    <citation type="journal article" date="2021" name="G3 (Bethesda)">
        <title>Aegilops tauschii genome assembly Aet v5.0 features greater sequence contiguity and improved annotation.</title>
        <authorList>
            <person name="Wang L."/>
            <person name="Zhu T."/>
            <person name="Rodriguez J.C."/>
            <person name="Deal K.R."/>
            <person name="Dubcovsky J."/>
            <person name="McGuire P.E."/>
            <person name="Lux T."/>
            <person name="Spannagl M."/>
            <person name="Mayer K.F.X."/>
            <person name="Baldrich P."/>
            <person name="Meyers B.C."/>
            <person name="Huo N."/>
            <person name="Gu Y.Q."/>
            <person name="Zhou H."/>
            <person name="Devos K.M."/>
            <person name="Bennetzen J.L."/>
            <person name="Unver T."/>
            <person name="Budak H."/>
            <person name="Gulick P.J."/>
            <person name="Galiba G."/>
            <person name="Kalapos B."/>
            <person name="Nelson D.R."/>
            <person name="Li P."/>
            <person name="You F.M."/>
            <person name="Luo M.C."/>
            <person name="Dvorak J."/>
        </authorList>
    </citation>
    <scope>NUCLEOTIDE SEQUENCE [LARGE SCALE GENOMIC DNA]</scope>
    <source>
        <strain evidence="3">cv. AL8/78</strain>
    </source>
</reference>
<organism evidence="3 4">
    <name type="scientific">Aegilops tauschii subsp. strangulata</name>
    <name type="common">Goatgrass</name>
    <dbReference type="NCBI Taxonomy" id="200361"/>
    <lineage>
        <taxon>Eukaryota</taxon>
        <taxon>Viridiplantae</taxon>
        <taxon>Streptophyta</taxon>
        <taxon>Embryophyta</taxon>
        <taxon>Tracheophyta</taxon>
        <taxon>Spermatophyta</taxon>
        <taxon>Magnoliopsida</taxon>
        <taxon>Liliopsida</taxon>
        <taxon>Poales</taxon>
        <taxon>Poaceae</taxon>
        <taxon>BOP clade</taxon>
        <taxon>Pooideae</taxon>
        <taxon>Triticodae</taxon>
        <taxon>Triticeae</taxon>
        <taxon>Triticinae</taxon>
        <taxon>Aegilops</taxon>
    </lineage>
</organism>
<feature type="transmembrane region" description="Helical" evidence="2">
    <location>
        <begin position="224"/>
        <end position="242"/>
    </location>
</feature>
<dbReference type="PANTHER" id="PTHR33306:SF18">
    <property type="entry name" value="OS02G0775300 PROTEIN"/>
    <property type="match status" value="1"/>
</dbReference>
<reference evidence="4" key="1">
    <citation type="journal article" date="2014" name="Science">
        <title>Ancient hybridizations among the ancestral genomes of bread wheat.</title>
        <authorList>
            <consortium name="International Wheat Genome Sequencing Consortium,"/>
            <person name="Marcussen T."/>
            <person name="Sandve S.R."/>
            <person name="Heier L."/>
            <person name="Spannagl M."/>
            <person name="Pfeifer M."/>
            <person name="Jakobsen K.S."/>
            <person name="Wulff B.B."/>
            <person name="Steuernagel B."/>
            <person name="Mayer K.F."/>
            <person name="Olsen O.A."/>
        </authorList>
    </citation>
    <scope>NUCLEOTIDE SEQUENCE [LARGE SCALE GENOMIC DNA]</scope>
    <source>
        <strain evidence="4">cv. AL8/78</strain>
    </source>
</reference>
<proteinExistence type="predicted"/>
<feature type="transmembrane region" description="Helical" evidence="2">
    <location>
        <begin position="191"/>
        <end position="212"/>
    </location>
</feature>
<dbReference type="Gramene" id="AET6Gv20792800.1">
    <property type="protein sequence ID" value="AET6Gv20792800.1"/>
    <property type="gene ID" value="AET6Gv20792800"/>
</dbReference>
<dbReference type="Proteomes" id="UP000015105">
    <property type="component" value="Chromosome 6D"/>
</dbReference>
<dbReference type="PANTHER" id="PTHR33306">
    <property type="entry name" value="EXPRESSED PROTEIN-RELATED-RELATED"/>
    <property type="match status" value="1"/>
</dbReference>
<keyword evidence="2" id="KW-1133">Transmembrane helix</keyword>
<accession>A0A453PNI8</accession>
<keyword evidence="2" id="KW-0472">Membrane</keyword>
<keyword evidence="2" id="KW-0812">Transmembrane</keyword>
<dbReference type="EnsemblPlants" id="AET6Gv20792800.1">
    <property type="protein sequence ID" value="AET6Gv20792800.1"/>
    <property type="gene ID" value="AET6Gv20792800"/>
</dbReference>
<reference evidence="3" key="4">
    <citation type="submission" date="2019-03" db="UniProtKB">
        <authorList>
            <consortium name="EnsemblPlants"/>
        </authorList>
    </citation>
    <scope>IDENTIFICATION</scope>
</reference>
<evidence type="ECO:0000313" key="4">
    <source>
        <dbReference type="Proteomes" id="UP000015105"/>
    </source>
</evidence>
<sequence length="320" mass="35143">KYPVHMHGKDPVYFALSHLRCITISKRGILPSYRRRRVRGRFPCHPDASTPPTASLVGGGARHASPRGLPALPPSPPREGIRAGWNPLAPSKAKQGSVRKRPSPSLPPSPLFLRPVYIILRSSPSRTPSNTDVEETAARARAKAAGFCRVHVTRRARSSMASGGAGGYYHGDRYGYGYSYPRQQAAPSATSFHMCLFLATACLLGGVSLYSHCESAVESLVDQLRVAVVLSPFVLLLAAQYWSATGRRWRSSSYSSSSLDAAPAPVVSWEQQPPWYDQRQRDGGASSPWGVALALALVLLLISYQSCFQYWWSPVVRRRR</sequence>
<reference evidence="3" key="3">
    <citation type="journal article" date="2017" name="Nature">
        <title>Genome sequence of the progenitor of the wheat D genome Aegilops tauschii.</title>
        <authorList>
            <person name="Luo M.C."/>
            <person name="Gu Y.Q."/>
            <person name="Puiu D."/>
            <person name="Wang H."/>
            <person name="Twardziok S.O."/>
            <person name="Deal K.R."/>
            <person name="Huo N."/>
            <person name="Zhu T."/>
            <person name="Wang L."/>
            <person name="Wang Y."/>
            <person name="McGuire P.E."/>
            <person name="Liu S."/>
            <person name="Long H."/>
            <person name="Ramasamy R.K."/>
            <person name="Rodriguez J.C."/>
            <person name="Van S.L."/>
            <person name="Yuan L."/>
            <person name="Wang Z."/>
            <person name="Xia Z."/>
            <person name="Xiao L."/>
            <person name="Anderson O.D."/>
            <person name="Ouyang S."/>
            <person name="Liang Y."/>
            <person name="Zimin A.V."/>
            <person name="Pertea G."/>
            <person name="Qi P."/>
            <person name="Bennetzen J.L."/>
            <person name="Dai X."/>
            <person name="Dawson M.W."/>
            <person name="Muller H.G."/>
            <person name="Kugler K."/>
            <person name="Rivarola-Duarte L."/>
            <person name="Spannagl M."/>
            <person name="Mayer K.F.X."/>
            <person name="Lu F.H."/>
            <person name="Bevan M.W."/>
            <person name="Leroy P."/>
            <person name="Li P."/>
            <person name="You F.M."/>
            <person name="Sun Q."/>
            <person name="Liu Z."/>
            <person name="Lyons E."/>
            <person name="Wicker T."/>
            <person name="Salzberg S.L."/>
            <person name="Devos K.M."/>
            <person name="Dvorak J."/>
        </authorList>
    </citation>
    <scope>NUCLEOTIDE SEQUENCE [LARGE SCALE GENOMIC DNA]</scope>
    <source>
        <strain evidence="3">cv. AL8/78</strain>
    </source>
</reference>